<feature type="domain" description="Secretion system C-terminal sorting" evidence="4">
    <location>
        <begin position="392"/>
        <end position="465"/>
    </location>
</feature>
<dbReference type="InterPro" id="IPR011041">
    <property type="entry name" value="Quinoprot_gluc/sorb_DH_b-prop"/>
</dbReference>
<dbReference type="InterPro" id="IPR011042">
    <property type="entry name" value="6-blade_b-propeller_TolB-like"/>
</dbReference>
<dbReference type="InterPro" id="IPR012938">
    <property type="entry name" value="Glc/Sorbosone_DH"/>
</dbReference>
<dbReference type="Gene3D" id="2.120.10.30">
    <property type="entry name" value="TolB, C-terminal domain"/>
    <property type="match status" value="1"/>
</dbReference>
<evidence type="ECO:0000259" key="4">
    <source>
        <dbReference type="Pfam" id="PF18962"/>
    </source>
</evidence>
<feature type="chain" id="PRO_5047487051" evidence="2">
    <location>
        <begin position="21"/>
        <end position="467"/>
    </location>
</feature>
<reference evidence="5 6" key="1">
    <citation type="submission" date="2021-03" db="EMBL/GenBank/DDBJ databases">
        <title>Gelidibacter sp. nov., isolated from costal sediment.</title>
        <authorList>
            <person name="Lun K.-Y."/>
        </authorList>
    </citation>
    <scope>NUCLEOTIDE SEQUENCE [LARGE SCALE GENOMIC DNA]</scope>
    <source>
        <strain evidence="5 6">DF109</strain>
    </source>
</reference>
<keyword evidence="1 2" id="KW-0732">Signal</keyword>
<dbReference type="RefSeq" id="WP_208233651.1">
    <property type="nucleotide sequence ID" value="NZ_JAGEVG010000010.1"/>
</dbReference>
<sequence length="467" mass="52073">MKKILLLIGLVVSASSVAQKIELELFATGVSNVVNIKNAGDSRLFVLDRDGLIEIVNENGVVNEQSFLNIQNRVSDAKDERGLLGLAFHPNYTSNGYFYVNYVNNDLETIISRFNRNDSNIDLADEDSELILMTIKQPDPFHNGGELAFDSNGFLIIALGDGGLSGDRDNNSQNLETFLGKLLRIDVDNPENGKNYGIPNSNPYIDNPNALNEIWASGLRNPWKFSIDKTTNELWLTDVGEQLFEEINKVPASEGGVNYGWRCYEGTNPFNLSDCPNANTMTFPFAEYSHNNSGRFKCSITGGFRYRGTAQSSLEGIYFFADYCSSEIGMLKENDGSWTMTFTEPFNDNNWTTFGEDVNGELYIADITSGSIYKIKDATLGIDETALSHIKLYPNPVHDELTIDFGTSSSQVSEVSVYNIQGQRMKTSISFENNSSKISTKNLAKGMYIMQIHNENGQKITRKFVKN</sequence>
<evidence type="ECO:0000256" key="1">
    <source>
        <dbReference type="ARBA" id="ARBA00022729"/>
    </source>
</evidence>
<dbReference type="EMBL" id="JAGEVG010000010">
    <property type="protein sequence ID" value="MBO3098517.1"/>
    <property type="molecule type" value="Genomic_DNA"/>
</dbReference>
<proteinExistence type="predicted"/>
<dbReference type="Pfam" id="PF18962">
    <property type="entry name" value="Por_Secre_tail"/>
    <property type="match status" value="1"/>
</dbReference>
<dbReference type="Proteomes" id="UP000681315">
    <property type="component" value="Unassembled WGS sequence"/>
</dbReference>
<dbReference type="InterPro" id="IPR026444">
    <property type="entry name" value="Secre_tail"/>
</dbReference>
<gene>
    <name evidence="5" type="ORF">J4051_09575</name>
</gene>
<dbReference type="NCBIfam" id="TIGR04183">
    <property type="entry name" value="Por_Secre_tail"/>
    <property type="match status" value="1"/>
</dbReference>
<name>A0ABS3SS42_9FLAO</name>
<evidence type="ECO:0000313" key="5">
    <source>
        <dbReference type="EMBL" id="MBO3098517.1"/>
    </source>
</evidence>
<feature type="signal peptide" evidence="2">
    <location>
        <begin position="1"/>
        <end position="20"/>
    </location>
</feature>
<comment type="caution">
    <text evidence="5">The sequence shown here is derived from an EMBL/GenBank/DDBJ whole genome shotgun (WGS) entry which is preliminary data.</text>
</comment>
<organism evidence="5 6">
    <name type="scientific">Gelidibacter pelagius</name>
    <dbReference type="NCBI Taxonomy" id="2819985"/>
    <lineage>
        <taxon>Bacteria</taxon>
        <taxon>Pseudomonadati</taxon>
        <taxon>Bacteroidota</taxon>
        <taxon>Flavobacteriia</taxon>
        <taxon>Flavobacteriales</taxon>
        <taxon>Flavobacteriaceae</taxon>
        <taxon>Gelidibacter</taxon>
    </lineage>
</organism>
<dbReference type="PANTHER" id="PTHR19328:SF75">
    <property type="entry name" value="ALDOSE SUGAR DEHYDROGENASE YLII"/>
    <property type="match status" value="1"/>
</dbReference>
<dbReference type="PANTHER" id="PTHR19328">
    <property type="entry name" value="HEDGEHOG-INTERACTING PROTEIN"/>
    <property type="match status" value="1"/>
</dbReference>
<evidence type="ECO:0000313" key="6">
    <source>
        <dbReference type="Proteomes" id="UP000681315"/>
    </source>
</evidence>
<evidence type="ECO:0000256" key="2">
    <source>
        <dbReference type="SAM" id="SignalP"/>
    </source>
</evidence>
<keyword evidence="6" id="KW-1185">Reference proteome</keyword>
<accession>A0ABS3SS42</accession>
<dbReference type="Pfam" id="PF07995">
    <property type="entry name" value="GSDH"/>
    <property type="match status" value="1"/>
</dbReference>
<evidence type="ECO:0000259" key="3">
    <source>
        <dbReference type="Pfam" id="PF07995"/>
    </source>
</evidence>
<feature type="domain" description="Glucose/Sorbosone dehydrogenase" evidence="3">
    <location>
        <begin position="35"/>
        <end position="333"/>
    </location>
</feature>
<protein>
    <submittedName>
        <fullName evidence="5">PQQ-dependent sugar dehydrogenase</fullName>
    </submittedName>
</protein>
<dbReference type="SUPFAM" id="SSF50952">
    <property type="entry name" value="Soluble quinoprotein glucose dehydrogenase"/>
    <property type="match status" value="1"/>
</dbReference>